<reference evidence="2 3" key="1">
    <citation type="submission" date="2022-11" db="EMBL/GenBank/DDBJ databases">
        <title>Minimal conservation of predation-associated metabolite biosynthetic gene clusters underscores biosynthetic potential of Myxococcota including descriptions for ten novel species: Archangium lansinium sp. nov., Myxococcus landrumus sp. nov., Nannocystis bai.</title>
        <authorList>
            <person name="Ahearne A."/>
            <person name="Stevens C."/>
            <person name="Dowd S."/>
        </authorList>
    </citation>
    <scope>NUCLEOTIDE SEQUENCE [LARGE SCALE GENOMIC DNA]</scope>
    <source>
        <strain evidence="2 3">NCELM</strain>
    </source>
</reference>
<dbReference type="EMBL" id="JAQNDN010000001">
    <property type="protein sequence ID" value="MDC0667257.1"/>
    <property type="molecule type" value="Genomic_DNA"/>
</dbReference>
<dbReference type="Proteomes" id="UP001217838">
    <property type="component" value="Unassembled WGS sequence"/>
</dbReference>
<proteinExistence type="predicted"/>
<gene>
    <name evidence="2" type="ORF">POL58_05890</name>
</gene>
<feature type="region of interest" description="Disordered" evidence="1">
    <location>
        <begin position="376"/>
        <end position="414"/>
    </location>
</feature>
<name>A0ABT5AZJ6_9BACT</name>
<dbReference type="RefSeq" id="WP_271995221.1">
    <property type="nucleotide sequence ID" value="NZ_JAQNDN010000001.1"/>
</dbReference>
<feature type="compositionally biased region" description="Low complexity" evidence="1">
    <location>
        <begin position="398"/>
        <end position="408"/>
    </location>
</feature>
<sequence length="453" mass="48185">MNPALVLALLAALSAAGEPGADASALPSAARPAPSDLSSSASPAALDLSLRPSSARPEAERSRPAATAPLTARGPDVLPAMPGTPHTLYVNFDGAVLRRGCGNDSRHDCSTLADLFDGYIGPFVGTEARRVAIIESVRKDLREIGVRTTWRRPPEDPGYTMVLYGDIGAQDFAGIAPYIDCGNLWANDTCFAGAFQGSNTGATIVLQEAAHTWGLEHVNSPFDNLHPFVEAPAPFFQDQCNKIVANTDLVETAGTCNLVHEMFCETGFQNSFRELLYLFGPAQPDIVAPVLELTSPADGSYHVLPVELSLYGEVVDDLEPQFYAVDIQQDGQTLFSDEAIRVDLRLKNPPPGTYDLLVTVRDEGGNAGSDRVRFTILPEGSEDPDSTTGDSDGDPGDTDTGGSESGGSEQMGCDLALAATGPAWPLLLLFARRRRPRPPALATSSAPRYMENP</sequence>
<keyword evidence="3" id="KW-1185">Reference proteome</keyword>
<comment type="caution">
    <text evidence="2">The sequence shown here is derived from an EMBL/GenBank/DDBJ whole genome shotgun (WGS) entry which is preliminary data.</text>
</comment>
<evidence type="ECO:0000313" key="2">
    <source>
        <dbReference type="EMBL" id="MDC0667257.1"/>
    </source>
</evidence>
<accession>A0ABT5AZJ6</accession>
<feature type="compositionally biased region" description="Acidic residues" evidence="1">
    <location>
        <begin position="380"/>
        <end position="397"/>
    </location>
</feature>
<evidence type="ECO:0000256" key="1">
    <source>
        <dbReference type="SAM" id="MobiDB-lite"/>
    </source>
</evidence>
<dbReference type="Gene3D" id="2.60.40.10">
    <property type="entry name" value="Immunoglobulins"/>
    <property type="match status" value="1"/>
</dbReference>
<evidence type="ECO:0000313" key="3">
    <source>
        <dbReference type="Proteomes" id="UP001217838"/>
    </source>
</evidence>
<organism evidence="2 3">
    <name type="scientific">Nannocystis radixulma</name>
    <dbReference type="NCBI Taxonomy" id="2995305"/>
    <lineage>
        <taxon>Bacteria</taxon>
        <taxon>Pseudomonadati</taxon>
        <taxon>Myxococcota</taxon>
        <taxon>Polyangia</taxon>
        <taxon>Nannocystales</taxon>
        <taxon>Nannocystaceae</taxon>
        <taxon>Nannocystis</taxon>
    </lineage>
</organism>
<protein>
    <submittedName>
        <fullName evidence="2">Uncharacterized protein</fullName>
    </submittedName>
</protein>
<feature type="compositionally biased region" description="Low complexity" evidence="1">
    <location>
        <begin position="19"/>
        <end position="56"/>
    </location>
</feature>
<feature type="region of interest" description="Disordered" evidence="1">
    <location>
        <begin position="19"/>
        <end position="78"/>
    </location>
</feature>
<dbReference type="InterPro" id="IPR013783">
    <property type="entry name" value="Ig-like_fold"/>
</dbReference>